<organism evidence="1 2">
    <name type="scientific">Metallibacterium scheffleri</name>
    <dbReference type="NCBI Taxonomy" id="993689"/>
    <lineage>
        <taxon>Bacteria</taxon>
        <taxon>Pseudomonadati</taxon>
        <taxon>Pseudomonadota</taxon>
        <taxon>Gammaproteobacteria</taxon>
        <taxon>Lysobacterales</taxon>
        <taxon>Rhodanobacteraceae</taxon>
        <taxon>Metallibacterium</taxon>
    </lineage>
</organism>
<dbReference type="EMBL" id="MWQO01000014">
    <property type="protein sequence ID" value="THD11347.1"/>
    <property type="molecule type" value="Genomic_DNA"/>
</dbReference>
<protein>
    <submittedName>
        <fullName evidence="1">Uncharacterized protein</fullName>
    </submittedName>
</protein>
<comment type="caution">
    <text evidence="1">The sequence shown here is derived from an EMBL/GenBank/DDBJ whole genome shotgun (WGS) entry which is preliminary data.</text>
</comment>
<dbReference type="Proteomes" id="UP000307749">
    <property type="component" value="Unassembled WGS sequence"/>
</dbReference>
<dbReference type="AlphaFoldDB" id="A0A4S3KQL2"/>
<accession>A0A4S3KQL2</accession>
<reference evidence="1 2" key="1">
    <citation type="submission" date="2017-02" db="EMBL/GenBank/DDBJ databases">
        <title>Whole genome sequencing of Metallibacterium scheffleri DSM 24874 (T).</title>
        <authorList>
            <person name="Kumar S."/>
            <person name="Patil P."/>
            <person name="Patil P.B."/>
        </authorList>
    </citation>
    <scope>NUCLEOTIDE SEQUENCE [LARGE SCALE GENOMIC DNA]</scope>
    <source>
        <strain evidence="1 2">DSM 24874</strain>
    </source>
</reference>
<sequence>MDEYDGMPEMDCEACGFRHITPFDLESGHGYINAISGENTVSEADEAQRTPLQALSAYIEQMDKGETVPIIEMYERAALKAGCNPEVLRIAFMHHYQGQPA</sequence>
<dbReference type="STRING" id="993689.GCA_002077135_00251"/>
<evidence type="ECO:0000313" key="1">
    <source>
        <dbReference type="EMBL" id="THD11347.1"/>
    </source>
</evidence>
<keyword evidence="2" id="KW-1185">Reference proteome</keyword>
<name>A0A4S3KQL2_9GAMM</name>
<gene>
    <name evidence="1" type="ORF">B1806_04305</name>
</gene>
<dbReference type="RefSeq" id="WP_081130291.1">
    <property type="nucleotide sequence ID" value="NZ_LDOS01000005.1"/>
</dbReference>
<evidence type="ECO:0000313" key="2">
    <source>
        <dbReference type="Proteomes" id="UP000307749"/>
    </source>
</evidence>
<proteinExistence type="predicted"/>